<keyword evidence="1" id="KW-0472">Membrane</keyword>
<keyword evidence="1" id="KW-1133">Transmembrane helix</keyword>
<protein>
    <submittedName>
        <fullName evidence="3">Uncharacterized protein</fullName>
    </submittedName>
</protein>
<reference evidence="3" key="1">
    <citation type="submission" date="2023-08" db="EMBL/GenBank/DDBJ databases">
        <title>Chromosome-level Genome Assembly of mud carp (Cirrhinus molitorella).</title>
        <authorList>
            <person name="Liu H."/>
        </authorList>
    </citation>
    <scope>NUCLEOTIDE SEQUENCE</scope>
    <source>
        <strain evidence="3">Prfri</strain>
        <tissue evidence="3">Muscle</tissue>
    </source>
</reference>
<evidence type="ECO:0000256" key="1">
    <source>
        <dbReference type="SAM" id="Phobius"/>
    </source>
</evidence>
<dbReference type="Proteomes" id="UP001187343">
    <property type="component" value="Unassembled WGS sequence"/>
</dbReference>
<evidence type="ECO:0000313" key="4">
    <source>
        <dbReference type="Proteomes" id="UP001187343"/>
    </source>
</evidence>
<feature type="chain" id="PRO_5041697357" evidence="2">
    <location>
        <begin position="31"/>
        <end position="323"/>
    </location>
</feature>
<feature type="transmembrane region" description="Helical" evidence="1">
    <location>
        <begin position="264"/>
        <end position="286"/>
    </location>
</feature>
<keyword evidence="4" id="KW-1185">Reference proteome</keyword>
<gene>
    <name evidence="3" type="ORF">Q8A67_020173</name>
</gene>
<name>A0AA88P8E1_9TELE</name>
<keyword evidence="1" id="KW-0812">Transmembrane</keyword>
<feature type="signal peptide" evidence="2">
    <location>
        <begin position="1"/>
        <end position="30"/>
    </location>
</feature>
<comment type="caution">
    <text evidence="3">The sequence shown here is derived from an EMBL/GenBank/DDBJ whole genome shotgun (WGS) entry which is preliminary data.</text>
</comment>
<keyword evidence="2" id="KW-0732">Signal</keyword>
<accession>A0AA88P8E1</accession>
<sequence length="323" mass="36237">MNISIITTMNVVNAVQLFILVWTFSAVCQADDDFSISCDDVTGSVGKEATFTCRILLQDTECCAEMYKFQYPNNSEICKEESLVNSCDHSNSFTCRYTPTRAMIEKFRFFLQAKCGRKKTEFSVNITDFSVSCDDVTGSAGKEVTFICSISLQDPDCCVTLYKFPNSEGYNDSANCKKVFPDKTCDRKNSIRCNYTPTTVKAAKFKFVVQTMCGVKSTEFTVNMTEPREPEIDNEPSGLTVDSKNQTRHDLNPRIESEPSPSTAITPVVGCFILIIIVIAIVIVIMKVIHNKKNFSTYCGFQKRMFLGLTHDEDNSNNPEDVI</sequence>
<dbReference type="EMBL" id="JAUYZG010000020">
    <property type="protein sequence ID" value="KAK2876077.1"/>
    <property type="molecule type" value="Genomic_DNA"/>
</dbReference>
<organism evidence="3 4">
    <name type="scientific">Cirrhinus molitorella</name>
    <name type="common">mud carp</name>
    <dbReference type="NCBI Taxonomy" id="172907"/>
    <lineage>
        <taxon>Eukaryota</taxon>
        <taxon>Metazoa</taxon>
        <taxon>Chordata</taxon>
        <taxon>Craniata</taxon>
        <taxon>Vertebrata</taxon>
        <taxon>Euteleostomi</taxon>
        <taxon>Actinopterygii</taxon>
        <taxon>Neopterygii</taxon>
        <taxon>Teleostei</taxon>
        <taxon>Ostariophysi</taxon>
        <taxon>Cypriniformes</taxon>
        <taxon>Cyprinidae</taxon>
        <taxon>Labeoninae</taxon>
        <taxon>Labeonini</taxon>
        <taxon>Cirrhinus</taxon>
    </lineage>
</organism>
<proteinExistence type="predicted"/>
<evidence type="ECO:0000256" key="2">
    <source>
        <dbReference type="SAM" id="SignalP"/>
    </source>
</evidence>
<dbReference type="AlphaFoldDB" id="A0AA88P8E1"/>
<evidence type="ECO:0000313" key="3">
    <source>
        <dbReference type="EMBL" id="KAK2876077.1"/>
    </source>
</evidence>